<dbReference type="EMBL" id="UZAJ01016373">
    <property type="protein sequence ID" value="VDO75988.1"/>
    <property type="molecule type" value="Genomic_DNA"/>
</dbReference>
<feature type="region of interest" description="Disordered" evidence="1">
    <location>
        <begin position="1"/>
        <end position="30"/>
    </location>
</feature>
<dbReference type="GO" id="GO:0005525">
    <property type="term" value="F:GTP binding"/>
    <property type="evidence" value="ECO:0007669"/>
    <property type="project" value="InterPro"/>
</dbReference>
<dbReference type="InterPro" id="IPR000795">
    <property type="entry name" value="T_Tr_GTP-bd_dom"/>
</dbReference>
<dbReference type="Proteomes" id="UP000267606">
    <property type="component" value="Unassembled WGS sequence"/>
</dbReference>
<feature type="compositionally biased region" description="Polar residues" evidence="1">
    <location>
        <begin position="1"/>
        <end position="14"/>
    </location>
</feature>
<evidence type="ECO:0000313" key="3">
    <source>
        <dbReference type="EMBL" id="VDO75988.1"/>
    </source>
</evidence>
<sequence>MEPSASLIQHLSPSQQQQQQTPVDAWDDEVDEKVEMIETKEEMVIKEAVKDDSPPVEEVQEPVKPTGLETMKPENIVGKANNISATKETADEDTTLPVKFKQAVYIDDNNRKEHVNMVFIGHVDAGKSTIGGHLMYLTGMVDKRTL</sequence>
<dbReference type="InterPro" id="IPR027417">
    <property type="entry name" value="P-loop_NTPase"/>
</dbReference>
<dbReference type="Gene3D" id="3.40.50.300">
    <property type="entry name" value="P-loop containing nucleotide triphosphate hydrolases"/>
    <property type="match status" value="1"/>
</dbReference>
<feature type="domain" description="Tr-type G" evidence="2">
    <location>
        <begin position="112"/>
        <end position="145"/>
    </location>
</feature>
<evidence type="ECO:0000313" key="4">
    <source>
        <dbReference type="Proteomes" id="UP000267606"/>
    </source>
</evidence>
<protein>
    <submittedName>
        <fullName evidence="5">Tr-type G domain-containing protein</fullName>
    </submittedName>
</protein>
<reference evidence="3 4" key="2">
    <citation type="submission" date="2018-11" db="EMBL/GenBank/DDBJ databases">
        <authorList>
            <consortium name="Pathogen Informatics"/>
        </authorList>
    </citation>
    <scope>NUCLEOTIDE SEQUENCE [LARGE SCALE GENOMIC DNA]</scope>
</reference>
<dbReference type="WBParaSite" id="OFLC_0001138001-mRNA-1">
    <property type="protein sequence ID" value="OFLC_0001138001-mRNA-1"/>
    <property type="gene ID" value="OFLC_0001138001"/>
</dbReference>
<dbReference type="Pfam" id="PF00009">
    <property type="entry name" value="GTP_EFTU"/>
    <property type="match status" value="1"/>
</dbReference>
<dbReference type="STRING" id="387005.A0A183HV68"/>
<proteinExistence type="predicted"/>
<feature type="region of interest" description="Disordered" evidence="1">
    <location>
        <begin position="46"/>
        <end position="74"/>
    </location>
</feature>
<evidence type="ECO:0000313" key="5">
    <source>
        <dbReference type="WBParaSite" id="OFLC_0001138001-mRNA-1"/>
    </source>
</evidence>
<dbReference type="SUPFAM" id="SSF52540">
    <property type="entry name" value="P-loop containing nucleoside triphosphate hydrolases"/>
    <property type="match status" value="1"/>
</dbReference>
<reference evidence="5" key="1">
    <citation type="submission" date="2016-06" db="UniProtKB">
        <authorList>
            <consortium name="WormBaseParasite"/>
        </authorList>
    </citation>
    <scope>IDENTIFICATION</scope>
</reference>
<evidence type="ECO:0000259" key="2">
    <source>
        <dbReference type="Pfam" id="PF00009"/>
    </source>
</evidence>
<evidence type="ECO:0000256" key="1">
    <source>
        <dbReference type="SAM" id="MobiDB-lite"/>
    </source>
</evidence>
<name>A0A183HV68_9BILA</name>
<gene>
    <name evidence="3" type="ORF">OFLC_LOCUS11378</name>
</gene>
<accession>A0A183HV68</accession>
<keyword evidence="4" id="KW-1185">Reference proteome</keyword>
<dbReference type="GO" id="GO:0003924">
    <property type="term" value="F:GTPase activity"/>
    <property type="evidence" value="ECO:0007669"/>
    <property type="project" value="InterPro"/>
</dbReference>
<organism evidence="5">
    <name type="scientific">Onchocerca flexuosa</name>
    <dbReference type="NCBI Taxonomy" id="387005"/>
    <lineage>
        <taxon>Eukaryota</taxon>
        <taxon>Metazoa</taxon>
        <taxon>Ecdysozoa</taxon>
        <taxon>Nematoda</taxon>
        <taxon>Chromadorea</taxon>
        <taxon>Rhabditida</taxon>
        <taxon>Spirurina</taxon>
        <taxon>Spiruromorpha</taxon>
        <taxon>Filarioidea</taxon>
        <taxon>Onchocercidae</taxon>
        <taxon>Onchocerca</taxon>
    </lineage>
</organism>
<dbReference type="AlphaFoldDB" id="A0A183HV68"/>